<name>A0AAW7PTI4_9BACT</name>
<dbReference type="InterPro" id="IPR003959">
    <property type="entry name" value="ATPase_AAA_core"/>
</dbReference>
<dbReference type="InterPro" id="IPR027417">
    <property type="entry name" value="P-loop_NTPase"/>
</dbReference>
<evidence type="ECO:0000313" key="2">
    <source>
        <dbReference type="EMBL" id="MDN5064160.1"/>
    </source>
</evidence>
<accession>A0AAW7PTI4</accession>
<dbReference type="AlphaFoldDB" id="A0AAW7PTI4"/>
<gene>
    <name evidence="2" type="ORF">O8C91_08135</name>
</gene>
<organism evidence="2 3">
    <name type="scientific">Aliarcobacter butzleri</name>
    <dbReference type="NCBI Taxonomy" id="28197"/>
    <lineage>
        <taxon>Bacteria</taxon>
        <taxon>Pseudomonadati</taxon>
        <taxon>Campylobacterota</taxon>
        <taxon>Epsilonproteobacteria</taxon>
        <taxon>Campylobacterales</taxon>
        <taxon>Arcobacteraceae</taxon>
        <taxon>Aliarcobacter</taxon>
    </lineage>
</organism>
<feature type="domain" description="ATPase AAA-type core" evidence="1">
    <location>
        <begin position="413"/>
        <end position="494"/>
    </location>
</feature>
<dbReference type="GO" id="GO:0005524">
    <property type="term" value="F:ATP binding"/>
    <property type="evidence" value="ECO:0007669"/>
    <property type="project" value="InterPro"/>
</dbReference>
<dbReference type="PANTHER" id="PTHR32182:SF22">
    <property type="entry name" value="ATP-DEPENDENT ENDONUCLEASE, OLD FAMILY-RELATED"/>
    <property type="match status" value="1"/>
</dbReference>
<dbReference type="GO" id="GO:0016887">
    <property type="term" value="F:ATP hydrolysis activity"/>
    <property type="evidence" value="ECO:0007669"/>
    <property type="project" value="InterPro"/>
</dbReference>
<dbReference type="Gene3D" id="3.40.50.300">
    <property type="entry name" value="P-loop containing nucleotide triphosphate hydrolases"/>
    <property type="match status" value="2"/>
</dbReference>
<protein>
    <submittedName>
        <fullName evidence="2">AAA family ATPase</fullName>
    </submittedName>
</protein>
<dbReference type="GO" id="GO:0006302">
    <property type="term" value="P:double-strand break repair"/>
    <property type="evidence" value="ECO:0007669"/>
    <property type="project" value="TreeGrafter"/>
</dbReference>
<dbReference type="Proteomes" id="UP001171529">
    <property type="component" value="Unassembled WGS sequence"/>
</dbReference>
<reference evidence="2" key="2">
    <citation type="journal article" date="2023" name="Microorganisms">
        <title>Genomic Characterization of Arcobacter butzleri Strains Isolated from Various Sources in Lithuania.</title>
        <authorList>
            <person name="Uljanovas D."/>
            <person name="Golz G."/>
            <person name="Fleischmann S."/>
            <person name="Kudirkiene E."/>
            <person name="Kasetiene N."/>
            <person name="Grineviciene A."/>
            <person name="Tamuleviciene E."/>
            <person name="Aksomaitiene J."/>
            <person name="Alter T."/>
            <person name="Malakauskas M."/>
        </authorList>
    </citation>
    <scope>NUCLEOTIDE SEQUENCE</scope>
    <source>
        <strain evidence="2">RCM39</strain>
    </source>
</reference>
<evidence type="ECO:0000259" key="1">
    <source>
        <dbReference type="Pfam" id="PF13304"/>
    </source>
</evidence>
<comment type="caution">
    <text evidence="2">The sequence shown here is derived from an EMBL/GenBank/DDBJ whole genome shotgun (WGS) entry which is preliminary data.</text>
</comment>
<proteinExistence type="predicted"/>
<evidence type="ECO:0000313" key="3">
    <source>
        <dbReference type="Proteomes" id="UP001171529"/>
    </source>
</evidence>
<reference evidence="2" key="1">
    <citation type="submission" date="2022-12" db="EMBL/GenBank/DDBJ databases">
        <authorList>
            <person name="Uljanovas D."/>
        </authorList>
    </citation>
    <scope>NUCLEOTIDE SEQUENCE</scope>
    <source>
        <strain evidence="2">RCM39</strain>
    </source>
</reference>
<dbReference type="RefSeq" id="WP_152058451.1">
    <property type="nucleotide sequence ID" value="NZ_CABVSS010000003.1"/>
</dbReference>
<dbReference type="EMBL" id="JAPZDC010000005">
    <property type="protein sequence ID" value="MDN5064160.1"/>
    <property type="molecule type" value="Genomic_DNA"/>
</dbReference>
<sequence>MELVYLWVEDYKNIKKQGFNFSPRFKCEYDEEKNELTINENKDYISIFPDNINITAIVGENGSGKSSIFEVLTFLYYQGLIVNRKDKTFFLFYKNNQFFVQCENYKKIPLNEKDLENFIKIRNNTLISVSKNFCARCDMPLIHFSNCISDITNNYSLKALKNYDKFYNGIQPTKPLMKSENSYDNFNQKFQYVLKKDTDFFNFINETFIFDSYQCEIQFQEIEVSIVQYDNKEFGEYISFQKKKCLNNEELLYKMLIVLAIEMTMGKIHNSRHYSLEPNTANAEVLRKYIKENIEDKLINKIDDFHLSSLKFTLEICNNSLKKIEESISEAIFDINLFSAYSQWEPIKPMNNFHELMGDYEVLQSNTILQSKIFKMQDNYLETVYSNELLNFMMNNNILRCNFLNSKKNNCHFLELSSGEKLFLNVLTNFSYTLFRLPDDYSGVMLFDEIELSLHPNWQKRLLKSFISIQDKLSKSKRLHLHLIFTSHSPFILSDLPKENVIFLKNGKQDNPDIKQTFGANIHTLLSHGFFMKDGLMGEFAKDKINQVYNFITDNDTSFIKIKKEAQNIINLIGEPMLKKELQFLYDEKFEIDDIDKQIREHEEAIEKLKSKKKKND</sequence>
<dbReference type="SUPFAM" id="SSF52540">
    <property type="entry name" value="P-loop containing nucleoside triphosphate hydrolases"/>
    <property type="match status" value="1"/>
</dbReference>
<dbReference type="PANTHER" id="PTHR32182">
    <property type="entry name" value="DNA REPLICATION AND REPAIR PROTEIN RECF"/>
    <property type="match status" value="1"/>
</dbReference>
<dbReference type="Pfam" id="PF13304">
    <property type="entry name" value="AAA_21"/>
    <property type="match status" value="1"/>
</dbReference>
<dbReference type="GO" id="GO:0000731">
    <property type="term" value="P:DNA synthesis involved in DNA repair"/>
    <property type="evidence" value="ECO:0007669"/>
    <property type="project" value="TreeGrafter"/>
</dbReference>